<comment type="caution">
    <text evidence="2">The sequence shown here is derived from an EMBL/GenBank/DDBJ whole genome shotgun (WGS) entry which is preliminary data.</text>
</comment>
<dbReference type="PANTHER" id="PTHR30445:SF8">
    <property type="entry name" value="K(+)_H(+) ANTIPORTER SUBUNIT KHTT"/>
    <property type="match status" value="1"/>
</dbReference>
<feature type="domain" description="RCK C-terminal" evidence="1">
    <location>
        <begin position="78"/>
        <end position="163"/>
    </location>
</feature>
<dbReference type="GO" id="GO:0008324">
    <property type="term" value="F:monoatomic cation transmembrane transporter activity"/>
    <property type="evidence" value="ECO:0007669"/>
    <property type="project" value="InterPro"/>
</dbReference>
<name>A0A2T6BGB2_9BACL</name>
<dbReference type="Pfam" id="PF02080">
    <property type="entry name" value="TrkA_C"/>
    <property type="match status" value="1"/>
</dbReference>
<dbReference type="Pfam" id="PF25991">
    <property type="entry name" value="KhtT_N"/>
    <property type="match status" value="1"/>
</dbReference>
<dbReference type="InterPro" id="IPR058776">
    <property type="entry name" value="KhtT-like_N"/>
</dbReference>
<dbReference type="SUPFAM" id="SSF116726">
    <property type="entry name" value="TrkA C-terminal domain-like"/>
    <property type="match status" value="1"/>
</dbReference>
<dbReference type="AlphaFoldDB" id="A0A2T6BGB2"/>
<dbReference type="PIRSF" id="PIRSF005028">
    <property type="entry name" value="KhtT"/>
    <property type="match status" value="1"/>
</dbReference>
<dbReference type="InterPro" id="IPR050144">
    <property type="entry name" value="AAE_transporter"/>
</dbReference>
<dbReference type="Gene3D" id="3.30.70.1450">
    <property type="entry name" value="Regulator of K+ conductance, C-terminal domain"/>
    <property type="match status" value="1"/>
</dbReference>
<dbReference type="EMBL" id="QBKR01000022">
    <property type="protein sequence ID" value="PTX55105.1"/>
    <property type="molecule type" value="Genomic_DNA"/>
</dbReference>
<dbReference type="InterPro" id="IPR006037">
    <property type="entry name" value="RCK_C"/>
</dbReference>
<dbReference type="InterPro" id="IPR026278">
    <property type="entry name" value="KhtT"/>
</dbReference>
<accession>A0A2T6BGB2</accession>
<keyword evidence="3" id="KW-1185">Reference proteome</keyword>
<dbReference type="RefSeq" id="WP_108025367.1">
    <property type="nucleotide sequence ID" value="NZ_QBKR01000022.1"/>
</dbReference>
<dbReference type="InterPro" id="IPR036721">
    <property type="entry name" value="RCK_C_sf"/>
</dbReference>
<protein>
    <submittedName>
        <fullName evidence="2">Potassium/proton antiporter regulatory subunit (CPA2 family)</fullName>
    </submittedName>
</protein>
<dbReference type="PANTHER" id="PTHR30445">
    <property type="entry name" value="K(+)_H(+) ANTIPORTER SUBUNIT KHTT"/>
    <property type="match status" value="1"/>
</dbReference>
<reference evidence="2 3" key="1">
    <citation type="submission" date="2018-04" db="EMBL/GenBank/DDBJ databases">
        <title>Genomic Encyclopedia of Archaeal and Bacterial Type Strains, Phase II (KMG-II): from individual species to whole genera.</title>
        <authorList>
            <person name="Goeker M."/>
        </authorList>
    </citation>
    <scope>NUCLEOTIDE SEQUENCE [LARGE SCALE GENOMIC DNA]</scope>
    <source>
        <strain evidence="2 3">DSM 45787</strain>
    </source>
</reference>
<dbReference type="Proteomes" id="UP000244240">
    <property type="component" value="Unassembled WGS sequence"/>
</dbReference>
<evidence type="ECO:0000259" key="1">
    <source>
        <dbReference type="PROSITE" id="PS51202"/>
    </source>
</evidence>
<organism evidence="2 3">
    <name type="scientific">Melghirimyces profundicolus</name>
    <dbReference type="NCBI Taxonomy" id="1242148"/>
    <lineage>
        <taxon>Bacteria</taxon>
        <taxon>Bacillati</taxon>
        <taxon>Bacillota</taxon>
        <taxon>Bacilli</taxon>
        <taxon>Bacillales</taxon>
        <taxon>Thermoactinomycetaceae</taxon>
        <taxon>Melghirimyces</taxon>
    </lineage>
</organism>
<evidence type="ECO:0000313" key="2">
    <source>
        <dbReference type="EMBL" id="PTX55105.1"/>
    </source>
</evidence>
<dbReference type="GO" id="GO:0006813">
    <property type="term" value="P:potassium ion transport"/>
    <property type="evidence" value="ECO:0007669"/>
    <property type="project" value="InterPro"/>
</dbReference>
<proteinExistence type="predicted"/>
<dbReference type="PROSITE" id="PS51202">
    <property type="entry name" value="RCK_C"/>
    <property type="match status" value="1"/>
</dbReference>
<evidence type="ECO:0000313" key="3">
    <source>
        <dbReference type="Proteomes" id="UP000244240"/>
    </source>
</evidence>
<gene>
    <name evidence="2" type="ORF">C8P63_12265</name>
</gene>
<dbReference type="OrthoDB" id="67547at2"/>
<sequence length="165" mass="18460">MADIREIDLPGIGRKFQIHTNEGEKLVLVIHDEDGKRELFHFDSDDPDESISMVTLNDLEARQVAGILGGMSYKPKELETAEVTLDQLHIEWYKIKRNSPYIGKTIGELKIRQLTGATIIAVIEKNRKQTITPGADHVLQADATLVVAGEKKNIKAFKQILQGSE</sequence>